<dbReference type="RefSeq" id="WP_258854461.1">
    <property type="nucleotide sequence ID" value="NZ_JANUGV010000001.1"/>
</dbReference>
<evidence type="ECO:0000259" key="3">
    <source>
        <dbReference type="PROSITE" id="PS51898"/>
    </source>
</evidence>
<dbReference type="EMBL" id="JANUGV010000001">
    <property type="protein sequence ID" value="MCS0606656.1"/>
    <property type="molecule type" value="Genomic_DNA"/>
</dbReference>
<dbReference type="CDD" id="cd00796">
    <property type="entry name" value="INT_Rci_Hp1_C"/>
    <property type="match status" value="1"/>
</dbReference>
<comment type="caution">
    <text evidence="4">The sequence shown here is derived from an EMBL/GenBank/DDBJ whole genome shotgun (WGS) entry which is preliminary data.</text>
</comment>
<proteinExistence type="predicted"/>
<dbReference type="Gene3D" id="1.10.443.10">
    <property type="entry name" value="Intergrase catalytic core"/>
    <property type="match status" value="1"/>
</dbReference>
<gene>
    <name evidence="4" type="ORF">NX773_00565</name>
</gene>
<dbReference type="InterPro" id="IPR002104">
    <property type="entry name" value="Integrase_catalytic"/>
</dbReference>
<evidence type="ECO:0000313" key="5">
    <source>
        <dbReference type="Proteomes" id="UP001205861"/>
    </source>
</evidence>
<dbReference type="InterPro" id="IPR050090">
    <property type="entry name" value="Tyrosine_recombinase_XerCD"/>
</dbReference>
<dbReference type="PANTHER" id="PTHR30349:SF94">
    <property type="entry name" value="INTEGRASE_RECOMBINASE HI_1414-RELATED"/>
    <property type="match status" value="1"/>
</dbReference>
<feature type="domain" description="Tyr recombinase" evidence="3">
    <location>
        <begin position="62"/>
        <end position="246"/>
    </location>
</feature>
<sequence>MSSLSGMELVGWRDRRLKQVKGSTTNRELAIIGHAIDIGRKEWGLNIENPCRLVRRPAGSVPRDRRLTVDEERFLRLALKSTRNPVVGPMTFFAIETAMRRGELLDLRWEHVNLEKRTAFLQDTKNGEARTVPLSSAALEILRSLEPKARGNVFPITMEGFNQAYERAVERARGSYMKECSGQGKLPDLKFLADLHFHDLRHEAASRLFEKGLNVMEVASITGHKTLQTLKRYTHLRAEELARKLS</sequence>
<dbReference type="PROSITE" id="PS51898">
    <property type="entry name" value="TYR_RECOMBINASE"/>
    <property type="match status" value="1"/>
</dbReference>
<protein>
    <submittedName>
        <fullName evidence="4">Site-specific integrase</fullName>
    </submittedName>
</protein>
<organism evidence="4 5">
    <name type="scientific">Massilia solisilvae</name>
    <dbReference type="NCBI Taxonomy" id="1811225"/>
    <lineage>
        <taxon>Bacteria</taxon>
        <taxon>Pseudomonadati</taxon>
        <taxon>Pseudomonadota</taxon>
        <taxon>Betaproteobacteria</taxon>
        <taxon>Burkholderiales</taxon>
        <taxon>Oxalobacteraceae</taxon>
        <taxon>Telluria group</taxon>
        <taxon>Massilia</taxon>
    </lineage>
</organism>
<dbReference type="SUPFAM" id="SSF56349">
    <property type="entry name" value="DNA breaking-rejoining enzymes"/>
    <property type="match status" value="1"/>
</dbReference>
<dbReference type="InterPro" id="IPR011010">
    <property type="entry name" value="DNA_brk_join_enz"/>
</dbReference>
<dbReference type="Proteomes" id="UP001205861">
    <property type="component" value="Unassembled WGS sequence"/>
</dbReference>
<dbReference type="Pfam" id="PF00589">
    <property type="entry name" value="Phage_integrase"/>
    <property type="match status" value="1"/>
</dbReference>
<keyword evidence="5" id="KW-1185">Reference proteome</keyword>
<dbReference type="PANTHER" id="PTHR30349">
    <property type="entry name" value="PHAGE INTEGRASE-RELATED"/>
    <property type="match status" value="1"/>
</dbReference>
<accession>A0ABT2BDP5</accession>
<evidence type="ECO:0000313" key="4">
    <source>
        <dbReference type="EMBL" id="MCS0606656.1"/>
    </source>
</evidence>
<evidence type="ECO:0000256" key="1">
    <source>
        <dbReference type="ARBA" id="ARBA00022908"/>
    </source>
</evidence>
<keyword evidence="1" id="KW-0229">DNA integration</keyword>
<dbReference type="InterPro" id="IPR013762">
    <property type="entry name" value="Integrase-like_cat_sf"/>
</dbReference>
<name>A0ABT2BDP5_9BURK</name>
<keyword evidence="2" id="KW-0233">DNA recombination</keyword>
<reference evidence="4 5" key="1">
    <citation type="submission" date="2022-08" db="EMBL/GenBank/DDBJ databases">
        <title>Reclassification of Massilia species as members of the genera Telluria, Duganella, Pseudoduganella, Mokoshia gen. nov. and Zemynaea gen. nov. using orthogonal and non-orthogonal genome-based approaches.</title>
        <authorList>
            <person name="Bowman J.P."/>
        </authorList>
    </citation>
    <scope>NUCLEOTIDE SEQUENCE [LARGE SCALE GENOMIC DNA]</scope>
    <source>
        <strain evidence="4 5">JCM 31607</strain>
    </source>
</reference>
<evidence type="ECO:0000256" key="2">
    <source>
        <dbReference type="ARBA" id="ARBA00023172"/>
    </source>
</evidence>